<reference evidence="1" key="1">
    <citation type="submission" date="2022-10" db="EMBL/GenBank/DDBJ databases">
        <title>Genome Sequence of Xylaria curta.</title>
        <authorList>
            <person name="Buettner E."/>
        </authorList>
    </citation>
    <scope>NUCLEOTIDE SEQUENCE</scope>
    <source>
        <strain evidence="1">Babe10</strain>
    </source>
</reference>
<proteinExistence type="predicted"/>
<keyword evidence="2" id="KW-1185">Reference proteome</keyword>
<gene>
    <name evidence="1" type="ORF">NUW58_g5300</name>
</gene>
<protein>
    <submittedName>
        <fullName evidence="1">Uncharacterized protein</fullName>
    </submittedName>
</protein>
<comment type="caution">
    <text evidence="1">The sequence shown here is derived from an EMBL/GenBank/DDBJ whole genome shotgun (WGS) entry which is preliminary data.</text>
</comment>
<accession>A0ACC1P3E0</accession>
<sequence length="1263" mass="139432">MAPKYQLYGGFTVKDALAKAGAPTNKFPFQDGEPPVDFFTHPPENSAAVFSTLFGRRPFRSVENPTDKRNGHYWWAAEIQRVCDELRRNLPDVCRKIETPRNYWDLYKYFDAYDIYYRGAQNLWNVINTFVFENEYAAEVVRKEQKIQTEQYMPLFESLASELLRKADIQTRLLTWDREKQWDVLKLLTPYELQIFEGYEKYPDHFLEAIRDIFVKHCDGLLKKPCSLDSSLAPVDRRIPNMSISERRAALRHYLQSPEALEDPFMDKFEIPNKIINGIVIADGTSQTAARKAKYKGTSLLISNRGQQGAQNVNSFPVESREGGVARRVFTTERCSSAPSIGGDPANIISGSATNQARVYPGDSHEVNKKLVGGQDLAALKGTSEGVPSTTNAFQVAMPTPNGHFPQIPTASNQVLPPVPHHDDPRPEGSHIRHSPTRQPKPAYAPYFVPGMVSPYQAPDAQGLDTSHGPFAHQIPPYAVPQQHMQDAPPPTWQPQHSHQAHTQRNSRGYIPNVNLPYYQTESGQQFDSSESSQRQRRMSSTQTHGSGRWQHTGSDGIHGPKVIYCKGDVQSQGSQSHRVGHWPGRNRNDSARRPSTASIGGNYQRPSNAHPQHYSTHAAPHQIDRGTTKMGNNLRASANLGNAPSAYACVNASKMCNVHVKFDPCLCNKCSDRDRTLFVSRLKEGINQDAGALEHLKQHFSKFGPVEKVTSVGPGGTAVYVRFAHAQYAVAAVHTEPFVQIGGIGEAPLKVDFRTGSQFHVPLFEYRGRGPNNRFFSADNAPQEPRLIMPQSPLKDSNTFNTHPNPSQYQSPIPEEQVRPPSSTAPEGQLPGANPNITGKCSIDPTDRTATQSGFGMETTRPLHAALDHQTFGSQSTNGPVSIDAVLHDTANTQPQDSRYDRILSCGSTQELARNIAGLDYDVMSPRRENHYNSLNDLMQPGLKEQQTAIGPNGVQDSLAILPENEDEETSIDYGTIRIRPGKARYVAIPPAWRQESTSIRSPPEPGFQTLRTASPNGQESSAKAASQTIQPTLSTAQGGPQAQNTECRAGEIATQTERQSDEEKVSSDDANRDTSTHTKRKASETEGGEKAPGQPSPKKKFAKLPQPGNSAQQVQSSKSGDQQHQGRVGDTGPSKASKKKKNKNKNRRNQTAEPAVPKEAPTAALYEAQTFKPAIAGYDLPPYPRQDVPWTKSGCGVLWYSNHDFNSHANRLNESEPFPAYRDLMSGPQLPFKGHKSHASGPSRSISSTASTIIQAGSNEP</sequence>
<name>A0ACC1P3E0_9PEZI</name>
<evidence type="ECO:0000313" key="1">
    <source>
        <dbReference type="EMBL" id="KAJ2985878.1"/>
    </source>
</evidence>
<evidence type="ECO:0000313" key="2">
    <source>
        <dbReference type="Proteomes" id="UP001143856"/>
    </source>
</evidence>
<organism evidence="1 2">
    <name type="scientific">Xylaria curta</name>
    <dbReference type="NCBI Taxonomy" id="42375"/>
    <lineage>
        <taxon>Eukaryota</taxon>
        <taxon>Fungi</taxon>
        <taxon>Dikarya</taxon>
        <taxon>Ascomycota</taxon>
        <taxon>Pezizomycotina</taxon>
        <taxon>Sordariomycetes</taxon>
        <taxon>Xylariomycetidae</taxon>
        <taxon>Xylariales</taxon>
        <taxon>Xylariaceae</taxon>
        <taxon>Xylaria</taxon>
    </lineage>
</organism>
<dbReference type="Proteomes" id="UP001143856">
    <property type="component" value="Unassembled WGS sequence"/>
</dbReference>
<dbReference type="EMBL" id="JAPDGR010001034">
    <property type="protein sequence ID" value="KAJ2985878.1"/>
    <property type="molecule type" value="Genomic_DNA"/>
</dbReference>